<dbReference type="AlphaFoldDB" id="A0AA38F736"/>
<gene>
    <name evidence="2" type="ORF">KI387_034724</name>
</gene>
<feature type="region of interest" description="Disordered" evidence="1">
    <location>
        <begin position="35"/>
        <end position="58"/>
    </location>
</feature>
<feature type="compositionally biased region" description="Basic residues" evidence="1">
    <location>
        <begin position="35"/>
        <end position="44"/>
    </location>
</feature>
<feature type="region of interest" description="Disordered" evidence="1">
    <location>
        <begin position="1"/>
        <end position="22"/>
    </location>
</feature>
<keyword evidence="3" id="KW-1185">Reference proteome</keyword>
<feature type="compositionally biased region" description="Acidic residues" evidence="1">
    <location>
        <begin position="1"/>
        <end position="10"/>
    </location>
</feature>
<evidence type="ECO:0000256" key="1">
    <source>
        <dbReference type="SAM" id="MobiDB-lite"/>
    </source>
</evidence>
<proteinExistence type="predicted"/>
<evidence type="ECO:0000313" key="2">
    <source>
        <dbReference type="EMBL" id="KAH9290607.1"/>
    </source>
</evidence>
<name>A0AA38F736_TAXCH</name>
<feature type="non-terminal residue" evidence="2">
    <location>
        <position position="58"/>
    </location>
</feature>
<organism evidence="2 3">
    <name type="scientific">Taxus chinensis</name>
    <name type="common">Chinese yew</name>
    <name type="synonym">Taxus wallichiana var. chinensis</name>
    <dbReference type="NCBI Taxonomy" id="29808"/>
    <lineage>
        <taxon>Eukaryota</taxon>
        <taxon>Viridiplantae</taxon>
        <taxon>Streptophyta</taxon>
        <taxon>Embryophyta</taxon>
        <taxon>Tracheophyta</taxon>
        <taxon>Spermatophyta</taxon>
        <taxon>Pinopsida</taxon>
        <taxon>Pinidae</taxon>
        <taxon>Conifers II</taxon>
        <taxon>Cupressales</taxon>
        <taxon>Taxaceae</taxon>
        <taxon>Taxus</taxon>
    </lineage>
</organism>
<dbReference type="Proteomes" id="UP000824469">
    <property type="component" value="Unassembled WGS sequence"/>
</dbReference>
<protein>
    <submittedName>
        <fullName evidence="2">Uncharacterized protein</fullName>
    </submittedName>
</protein>
<feature type="non-terminal residue" evidence="2">
    <location>
        <position position="1"/>
    </location>
</feature>
<reference evidence="2 3" key="1">
    <citation type="journal article" date="2021" name="Nat. Plants">
        <title>The Taxus genome provides insights into paclitaxel biosynthesis.</title>
        <authorList>
            <person name="Xiong X."/>
            <person name="Gou J."/>
            <person name="Liao Q."/>
            <person name="Li Y."/>
            <person name="Zhou Q."/>
            <person name="Bi G."/>
            <person name="Li C."/>
            <person name="Du R."/>
            <person name="Wang X."/>
            <person name="Sun T."/>
            <person name="Guo L."/>
            <person name="Liang H."/>
            <person name="Lu P."/>
            <person name="Wu Y."/>
            <person name="Zhang Z."/>
            <person name="Ro D.K."/>
            <person name="Shang Y."/>
            <person name="Huang S."/>
            <person name="Yan J."/>
        </authorList>
    </citation>
    <scope>NUCLEOTIDE SEQUENCE [LARGE SCALE GENOMIC DNA]</scope>
    <source>
        <strain evidence="2">Ta-2019</strain>
    </source>
</reference>
<dbReference type="EMBL" id="JAHRHJ020003813">
    <property type="protein sequence ID" value="KAH9290607.1"/>
    <property type="molecule type" value="Genomic_DNA"/>
</dbReference>
<accession>A0AA38F736</accession>
<evidence type="ECO:0000313" key="3">
    <source>
        <dbReference type="Proteomes" id="UP000824469"/>
    </source>
</evidence>
<comment type="caution">
    <text evidence="2">The sequence shown here is derived from an EMBL/GenBank/DDBJ whole genome shotgun (WGS) entry which is preliminary data.</text>
</comment>
<sequence length="58" mass="6788">IETPPEENETSSEHEQVAQEQIGQKVKELSIMRLRHPKPQKKMPKWATQTLEDVHPDE</sequence>